<name>A0A8K0CH91_IGNLU</name>
<dbReference type="Pfam" id="PF06585">
    <property type="entry name" value="JHBP"/>
    <property type="match status" value="1"/>
</dbReference>
<gene>
    <name evidence="1" type="ORF">ILUMI_19939</name>
</gene>
<dbReference type="EMBL" id="VTPC01088302">
    <property type="protein sequence ID" value="KAF2886234.1"/>
    <property type="molecule type" value="Genomic_DNA"/>
</dbReference>
<dbReference type="AlphaFoldDB" id="A0A8K0CH91"/>
<dbReference type="Proteomes" id="UP000801492">
    <property type="component" value="Unassembled WGS sequence"/>
</dbReference>
<dbReference type="Gene3D" id="3.15.10.30">
    <property type="entry name" value="Haemolymph juvenile hormone binding protein"/>
    <property type="match status" value="1"/>
</dbReference>
<dbReference type="InterPro" id="IPR010562">
    <property type="entry name" value="Haemolymph_juvenile_hormone-bd"/>
</dbReference>
<dbReference type="InterPro" id="IPR038606">
    <property type="entry name" value="To_sf"/>
</dbReference>
<sequence>MEHTLEGKLLSLPLEFDGKSIINFTSLFDRIKVRFKSVKREEQIYFAVDKLSVEDFVADIRIEMVAKNPENQSASDFISNFINTNSKQVFDRYSILYKETCKNILRSLVDGILEKKPAKKLFSE</sequence>
<evidence type="ECO:0000313" key="2">
    <source>
        <dbReference type="Proteomes" id="UP000801492"/>
    </source>
</evidence>
<evidence type="ECO:0000313" key="1">
    <source>
        <dbReference type="EMBL" id="KAF2886234.1"/>
    </source>
</evidence>
<keyword evidence="2" id="KW-1185">Reference proteome</keyword>
<reference evidence="1" key="1">
    <citation type="submission" date="2019-08" db="EMBL/GenBank/DDBJ databases">
        <title>The genome of the North American firefly Photinus pyralis.</title>
        <authorList>
            <consortium name="Photinus pyralis genome working group"/>
            <person name="Fallon T.R."/>
            <person name="Sander Lower S.E."/>
            <person name="Weng J.-K."/>
        </authorList>
    </citation>
    <scope>NUCLEOTIDE SEQUENCE</scope>
    <source>
        <strain evidence="1">TRF0915ILg1</strain>
        <tissue evidence="1">Whole body</tissue>
    </source>
</reference>
<protein>
    <submittedName>
        <fullName evidence="1">Uncharacterized protein</fullName>
    </submittedName>
</protein>
<comment type="caution">
    <text evidence="1">The sequence shown here is derived from an EMBL/GenBank/DDBJ whole genome shotgun (WGS) entry which is preliminary data.</text>
</comment>
<organism evidence="1 2">
    <name type="scientific">Ignelater luminosus</name>
    <name type="common">Cucubano</name>
    <name type="synonym">Pyrophorus luminosus</name>
    <dbReference type="NCBI Taxonomy" id="2038154"/>
    <lineage>
        <taxon>Eukaryota</taxon>
        <taxon>Metazoa</taxon>
        <taxon>Ecdysozoa</taxon>
        <taxon>Arthropoda</taxon>
        <taxon>Hexapoda</taxon>
        <taxon>Insecta</taxon>
        <taxon>Pterygota</taxon>
        <taxon>Neoptera</taxon>
        <taxon>Endopterygota</taxon>
        <taxon>Coleoptera</taxon>
        <taxon>Polyphaga</taxon>
        <taxon>Elateriformia</taxon>
        <taxon>Elateroidea</taxon>
        <taxon>Elateridae</taxon>
        <taxon>Agrypninae</taxon>
        <taxon>Pyrophorini</taxon>
        <taxon>Ignelater</taxon>
    </lineage>
</organism>
<proteinExistence type="predicted"/>
<accession>A0A8K0CH91</accession>